<keyword evidence="3" id="KW-1185">Reference proteome</keyword>
<evidence type="ECO:0000256" key="1">
    <source>
        <dbReference type="SAM" id="MobiDB-lite"/>
    </source>
</evidence>
<dbReference type="GO" id="GO:0061608">
    <property type="term" value="F:nuclear import signal receptor activity"/>
    <property type="evidence" value="ECO:0007669"/>
    <property type="project" value="TreeGrafter"/>
</dbReference>
<evidence type="ECO:0000313" key="3">
    <source>
        <dbReference type="Proteomes" id="UP000237000"/>
    </source>
</evidence>
<evidence type="ECO:0000313" key="2">
    <source>
        <dbReference type="EMBL" id="PON90845.1"/>
    </source>
</evidence>
<dbReference type="STRING" id="63057.A0A2P5EZ85"/>
<dbReference type="EMBL" id="JXTC01000080">
    <property type="protein sequence ID" value="PON90845.1"/>
    <property type="molecule type" value="Genomic_DNA"/>
</dbReference>
<dbReference type="GO" id="GO:0005737">
    <property type="term" value="C:cytoplasm"/>
    <property type="evidence" value="ECO:0007669"/>
    <property type="project" value="TreeGrafter"/>
</dbReference>
<dbReference type="GO" id="GO:0051457">
    <property type="term" value="P:maintenance of protein location in nucleus"/>
    <property type="evidence" value="ECO:0007669"/>
    <property type="project" value="TreeGrafter"/>
</dbReference>
<dbReference type="OrthoDB" id="1930763at2759"/>
<dbReference type="InterPro" id="IPR037766">
    <property type="entry name" value="FHY1"/>
</dbReference>
<feature type="region of interest" description="Disordered" evidence="1">
    <location>
        <begin position="116"/>
        <end position="139"/>
    </location>
</feature>
<feature type="compositionally biased region" description="Polar residues" evidence="1">
    <location>
        <begin position="121"/>
        <end position="134"/>
    </location>
</feature>
<comment type="caution">
    <text evidence="2">The sequence shown here is derived from an EMBL/GenBank/DDBJ whole genome shotgun (WGS) entry which is preliminary data.</text>
</comment>
<dbReference type="GO" id="GO:0009639">
    <property type="term" value="P:response to red or far red light"/>
    <property type="evidence" value="ECO:0007669"/>
    <property type="project" value="InterPro"/>
</dbReference>
<reference evidence="3" key="1">
    <citation type="submission" date="2016-06" db="EMBL/GenBank/DDBJ databases">
        <title>Parallel loss of symbiosis genes in relatives of nitrogen-fixing non-legume Parasponia.</title>
        <authorList>
            <person name="Van Velzen R."/>
            <person name="Holmer R."/>
            <person name="Bu F."/>
            <person name="Rutten L."/>
            <person name="Van Zeijl A."/>
            <person name="Liu W."/>
            <person name="Santuari L."/>
            <person name="Cao Q."/>
            <person name="Sharma T."/>
            <person name="Shen D."/>
            <person name="Roswanjaya Y."/>
            <person name="Wardhani T."/>
            <person name="Kalhor M.S."/>
            <person name="Jansen J."/>
            <person name="Van den Hoogen J."/>
            <person name="Gungor B."/>
            <person name="Hartog M."/>
            <person name="Hontelez J."/>
            <person name="Verver J."/>
            <person name="Yang W.-C."/>
            <person name="Schijlen E."/>
            <person name="Repin R."/>
            <person name="Schilthuizen M."/>
            <person name="Schranz E."/>
            <person name="Heidstra R."/>
            <person name="Miyata K."/>
            <person name="Fedorova E."/>
            <person name="Kohlen W."/>
            <person name="Bisseling T."/>
            <person name="Smit S."/>
            <person name="Geurts R."/>
        </authorList>
    </citation>
    <scope>NUCLEOTIDE SEQUENCE [LARGE SCALE GENOMIC DNA]</scope>
    <source>
        <strain evidence="3">cv. RG33-2</strain>
    </source>
</reference>
<dbReference type="GO" id="GO:0016607">
    <property type="term" value="C:nuclear speck"/>
    <property type="evidence" value="ECO:0007669"/>
    <property type="project" value="TreeGrafter"/>
</dbReference>
<feature type="region of interest" description="Disordered" evidence="1">
    <location>
        <begin position="54"/>
        <end position="88"/>
    </location>
</feature>
<accession>A0A2P5EZ85</accession>
<organism evidence="2 3">
    <name type="scientific">Trema orientale</name>
    <name type="common">Charcoal tree</name>
    <name type="synonym">Celtis orientalis</name>
    <dbReference type="NCBI Taxonomy" id="63057"/>
    <lineage>
        <taxon>Eukaryota</taxon>
        <taxon>Viridiplantae</taxon>
        <taxon>Streptophyta</taxon>
        <taxon>Embryophyta</taxon>
        <taxon>Tracheophyta</taxon>
        <taxon>Spermatophyta</taxon>
        <taxon>Magnoliopsida</taxon>
        <taxon>eudicotyledons</taxon>
        <taxon>Gunneridae</taxon>
        <taxon>Pentapetalae</taxon>
        <taxon>rosids</taxon>
        <taxon>fabids</taxon>
        <taxon>Rosales</taxon>
        <taxon>Cannabaceae</taxon>
        <taxon>Trema</taxon>
    </lineage>
</organism>
<dbReference type="Proteomes" id="UP000237000">
    <property type="component" value="Unassembled WGS sequence"/>
</dbReference>
<dbReference type="AlphaFoldDB" id="A0A2P5EZ85"/>
<feature type="compositionally biased region" description="Basic and acidic residues" evidence="1">
    <location>
        <begin position="58"/>
        <end position="82"/>
    </location>
</feature>
<evidence type="ECO:0008006" key="4">
    <source>
        <dbReference type="Google" id="ProtNLM"/>
    </source>
</evidence>
<dbReference type="PANTHER" id="PTHR37723">
    <property type="entry name" value="PROTEIN FAR-RED ELONGATED HYPOCOTYL 1"/>
    <property type="match status" value="1"/>
</dbReference>
<name>A0A2P5EZ85_TREOI</name>
<dbReference type="PANTHER" id="PTHR37723:SF1">
    <property type="entry name" value="PROTEIN FAR-RED-ELONGATED HYPOCOTYL 1-LIKE"/>
    <property type="match status" value="1"/>
</dbReference>
<dbReference type="FunCoup" id="A0A2P5EZ85">
    <property type="interactions" value="1"/>
</dbReference>
<protein>
    <recommendedName>
        <fullName evidence="4">Protein FAR-RED-ELONGATED HYPOCOTYL 1-LIKE</fullName>
    </recommendedName>
</protein>
<gene>
    <name evidence="2" type="ORF">TorRG33x02_134830</name>
</gene>
<proteinExistence type="predicted"/>
<dbReference type="InParanoid" id="A0A2P5EZ85"/>
<sequence length="245" mass="27633">MEENKESPSEIDSRRVISVLNTLKKRKLQAEQLGLPTRKQKCWDRAVASDGPFPKFCGRHEVTKGKRKGLAMDDRSEPESMKDSNSFAEVSDSATSAYNGAKMEAEYVKIYYSPSSSSPSCGTESLENTNSPLDSLNVGKANSNEEELAFDSSQHEERMQAYLNLEEQLLEFGNHGDYINSEYGDEELEQCTDKELEDILCASGLNRNVYVLSSGRWSVNQEAQSDSRKPTIDQEFEQYFSMLML</sequence>